<evidence type="ECO:0000313" key="1">
    <source>
        <dbReference type="EMBL" id="TBU30865.1"/>
    </source>
</evidence>
<reference evidence="1" key="1">
    <citation type="submission" date="2019-01" db="EMBL/GenBank/DDBJ databases">
        <title>Draft genome sequences of three monokaryotic isolates of the white-rot basidiomycete fungus Dichomitus squalens.</title>
        <authorList>
            <consortium name="DOE Joint Genome Institute"/>
            <person name="Lopez S.C."/>
            <person name="Andreopoulos B."/>
            <person name="Pangilinan J."/>
            <person name="Lipzen A."/>
            <person name="Riley R."/>
            <person name="Ahrendt S."/>
            <person name="Ng V."/>
            <person name="Barry K."/>
            <person name="Daum C."/>
            <person name="Grigoriev I.V."/>
            <person name="Hilden K.S."/>
            <person name="Makela M.R."/>
            <person name="de Vries R.P."/>
        </authorList>
    </citation>
    <scope>NUCLEOTIDE SEQUENCE [LARGE SCALE GENOMIC DNA]</scope>
    <source>
        <strain evidence="1">OM18370.1</strain>
    </source>
</reference>
<gene>
    <name evidence="1" type="ORF">BD311DRAFT_175640</name>
</gene>
<sequence length="98" mass="10215">MTPPTNAPRTSVSNSLVEDAPHSLCSHIAKTQRTLYSNDLSASRYHTALGEDSPCGGSALQCDATTAHSPSRPSLTDDLTGKALARLPSPAVSVLRQG</sequence>
<dbReference type="EMBL" id="ML143403">
    <property type="protein sequence ID" value="TBU30865.1"/>
    <property type="molecule type" value="Genomic_DNA"/>
</dbReference>
<accession>A0A4Q9MT98</accession>
<proteinExistence type="predicted"/>
<dbReference type="AlphaFoldDB" id="A0A4Q9MT98"/>
<protein>
    <submittedName>
        <fullName evidence="1">Uncharacterized protein</fullName>
    </submittedName>
</protein>
<name>A0A4Q9MT98_9APHY</name>
<organism evidence="1">
    <name type="scientific">Dichomitus squalens</name>
    <dbReference type="NCBI Taxonomy" id="114155"/>
    <lineage>
        <taxon>Eukaryota</taxon>
        <taxon>Fungi</taxon>
        <taxon>Dikarya</taxon>
        <taxon>Basidiomycota</taxon>
        <taxon>Agaricomycotina</taxon>
        <taxon>Agaricomycetes</taxon>
        <taxon>Polyporales</taxon>
        <taxon>Polyporaceae</taxon>
        <taxon>Dichomitus</taxon>
    </lineage>
</organism>
<dbReference type="Proteomes" id="UP000292957">
    <property type="component" value="Unassembled WGS sequence"/>
</dbReference>